<keyword evidence="8" id="KW-1185">Reference proteome</keyword>
<feature type="transmembrane region" description="Helical" evidence="5">
    <location>
        <begin position="70"/>
        <end position="90"/>
    </location>
</feature>
<dbReference type="PROSITE" id="PS50262">
    <property type="entry name" value="G_PROTEIN_RECEP_F1_2"/>
    <property type="match status" value="1"/>
</dbReference>
<dbReference type="InParanoid" id="E3MS96"/>
<feature type="transmembrane region" description="Helical" evidence="5">
    <location>
        <begin position="111"/>
        <end position="133"/>
    </location>
</feature>
<reference evidence="7" key="1">
    <citation type="submission" date="2007-07" db="EMBL/GenBank/DDBJ databases">
        <title>PCAP assembly of the Caenorhabditis remanei genome.</title>
        <authorList>
            <consortium name="The Caenorhabditis remanei Sequencing Consortium"/>
            <person name="Wilson R.K."/>
        </authorList>
    </citation>
    <scope>NUCLEOTIDE SEQUENCE [LARGE SCALE GENOMIC DNA]</scope>
    <source>
        <strain evidence="7">PB4641</strain>
    </source>
</reference>
<evidence type="ECO:0000256" key="1">
    <source>
        <dbReference type="ARBA" id="ARBA00004370"/>
    </source>
</evidence>
<dbReference type="EMBL" id="DS268472">
    <property type="protein sequence ID" value="EFP08291.1"/>
    <property type="molecule type" value="Genomic_DNA"/>
</dbReference>
<keyword evidence="2 5" id="KW-0812">Transmembrane</keyword>
<dbReference type="RefSeq" id="XP_003100994.2">
    <property type="nucleotide sequence ID" value="XM_003100946.2"/>
</dbReference>
<sequence>MGESWSRNDFIFLNHHLVTFSIFLSSKITLSPVSISTFLSFRFLHFSNILPFQMSTSSTSFIPPTWPATVFYITSIVTLPLYFFVFICLLRLRQISKTYNTTFYTILLQHCIADLFAMTFYFLIIVARSISFVRQFYYEYQDYYIAAAAYNHIYYTLYIRCTGIILLSFQRYLVITHPNSHFTDRIQAAPKMYILGLYWGLPTIISLVVLKDTNFKYDSLETMAVVAEQEVIQRNTLMALVVVSTTCVLSSVAYGALFVFIRKHSFRISKSLRREVSLALQVFILLLAFFGILVYYSFQNYFSQTHNTGPIYYMRGIYPMANGFLSYINPFCILFLNKDLTKQVIRSVSCKKLKMSDAQVSGIALNSTKEQRKDLNQVTF</sequence>
<feature type="transmembrane region" description="Helical" evidence="5">
    <location>
        <begin position="153"/>
        <end position="173"/>
    </location>
</feature>
<dbReference type="SUPFAM" id="SSF81321">
    <property type="entry name" value="Family A G protein-coupled receptor-like"/>
    <property type="match status" value="1"/>
</dbReference>
<name>E3MS96_CAERE</name>
<feature type="transmembrane region" description="Helical" evidence="5">
    <location>
        <begin position="193"/>
        <end position="210"/>
    </location>
</feature>
<protein>
    <recommendedName>
        <fullName evidence="6">G-protein coupled receptors family 1 profile domain-containing protein</fullName>
    </recommendedName>
</protein>
<dbReference type="KEGG" id="crq:GCK72_013674"/>
<dbReference type="AlphaFoldDB" id="E3MS96"/>
<dbReference type="PANTHER" id="PTHR24224:SF18">
    <property type="entry name" value="G-PROTEIN COUPLED RECEPTORS FAMILY 1 PROFILE DOMAIN-CONTAINING PROTEIN"/>
    <property type="match status" value="1"/>
</dbReference>
<gene>
    <name evidence="7" type="ORF">CRE_16836</name>
</gene>
<feature type="domain" description="G-protein coupled receptors family 1 profile" evidence="6">
    <location>
        <begin position="81"/>
        <end position="333"/>
    </location>
</feature>
<evidence type="ECO:0000259" key="6">
    <source>
        <dbReference type="PROSITE" id="PS50262"/>
    </source>
</evidence>
<dbReference type="eggNOG" id="ENOG502TGI2">
    <property type="taxonomic scope" value="Eukaryota"/>
</dbReference>
<evidence type="ECO:0000256" key="4">
    <source>
        <dbReference type="ARBA" id="ARBA00023136"/>
    </source>
</evidence>
<accession>E3MS96</accession>
<dbReference type="Pfam" id="PF10323">
    <property type="entry name" value="7TM_GPCR_Srv"/>
    <property type="match status" value="1"/>
</dbReference>
<feature type="transmembrane region" description="Helical" evidence="5">
    <location>
        <begin position="237"/>
        <end position="257"/>
    </location>
</feature>
<dbReference type="CTD" id="9818795"/>
<evidence type="ECO:0000256" key="5">
    <source>
        <dbReference type="SAM" id="Phobius"/>
    </source>
</evidence>
<dbReference type="FunFam" id="1.20.1070.10:FF:000344">
    <property type="entry name" value="Serpentine Receptor, class V"/>
    <property type="match status" value="1"/>
</dbReference>
<keyword evidence="4 5" id="KW-0472">Membrane</keyword>
<feature type="transmembrane region" description="Helical" evidence="5">
    <location>
        <begin position="278"/>
        <end position="296"/>
    </location>
</feature>
<dbReference type="OMA" id="NTGPIYY"/>
<proteinExistence type="predicted"/>
<comment type="subcellular location">
    <subcellularLocation>
        <location evidence="1">Membrane</location>
    </subcellularLocation>
</comment>
<feature type="transmembrane region" description="Helical" evidence="5">
    <location>
        <begin position="316"/>
        <end position="336"/>
    </location>
</feature>
<evidence type="ECO:0000256" key="2">
    <source>
        <dbReference type="ARBA" id="ARBA00022692"/>
    </source>
</evidence>
<dbReference type="FunCoup" id="E3MS96">
    <property type="interactions" value="6"/>
</dbReference>
<dbReference type="GO" id="GO:0016020">
    <property type="term" value="C:membrane"/>
    <property type="evidence" value="ECO:0007669"/>
    <property type="project" value="UniProtKB-SubCell"/>
</dbReference>
<dbReference type="Gene3D" id="1.20.1070.10">
    <property type="entry name" value="Rhodopsin 7-helix transmembrane proteins"/>
    <property type="match status" value="1"/>
</dbReference>
<evidence type="ECO:0000256" key="3">
    <source>
        <dbReference type="ARBA" id="ARBA00022989"/>
    </source>
</evidence>
<dbReference type="OrthoDB" id="5868253at2759"/>
<dbReference type="InterPro" id="IPR052665">
    <property type="entry name" value="Neuropeptide-GPCR"/>
</dbReference>
<organism evidence="8">
    <name type="scientific">Caenorhabditis remanei</name>
    <name type="common">Caenorhabditis vulgaris</name>
    <dbReference type="NCBI Taxonomy" id="31234"/>
    <lineage>
        <taxon>Eukaryota</taxon>
        <taxon>Metazoa</taxon>
        <taxon>Ecdysozoa</taxon>
        <taxon>Nematoda</taxon>
        <taxon>Chromadorea</taxon>
        <taxon>Rhabditida</taxon>
        <taxon>Rhabditina</taxon>
        <taxon>Rhabditomorpha</taxon>
        <taxon>Rhabditoidea</taxon>
        <taxon>Rhabditidae</taxon>
        <taxon>Peloderinae</taxon>
        <taxon>Caenorhabditis</taxon>
    </lineage>
</organism>
<keyword evidence="3 5" id="KW-1133">Transmembrane helix</keyword>
<dbReference type="PANTHER" id="PTHR24224">
    <property type="entry name" value="CARDIOACCELERATORY PEPTIDE RECEPTOR-RELATED"/>
    <property type="match status" value="1"/>
</dbReference>
<dbReference type="HOGENOM" id="CLU_055887_1_0_1"/>
<evidence type="ECO:0000313" key="7">
    <source>
        <dbReference type="EMBL" id="EFP08291.1"/>
    </source>
</evidence>
<evidence type="ECO:0000313" key="8">
    <source>
        <dbReference type="Proteomes" id="UP000008281"/>
    </source>
</evidence>
<dbReference type="Proteomes" id="UP000008281">
    <property type="component" value="Unassembled WGS sequence"/>
</dbReference>
<dbReference type="InterPro" id="IPR019426">
    <property type="entry name" value="7TM_GPCR_serpentine_rcpt_Srv"/>
</dbReference>
<dbReference type="InterPro" id="IPR017452">
    <property type="entry name" value="GPCR_Rhodpsn_7TM"/>
</dbReference>
<dbReference type="GeneID" id="9818795"/>